<dbReference type="PROSITE" id="PS51257">
    <property type="entry name" value="PROKAR_LIPOPROTEIN"/>
    <property type="match status" value="1"/>
</dbReference>
<organism evidence="3 4">
    <name type="scientific">Candidatus Pseudobacter hemicellulosilyticus</name>
    <dbReference type="NCBI Taxonomy" id="3121375"/>
    <lineage>
        <taxon>Bacteria</taxon>
        <taxon>Pseudomonadati</taxon>
        <taxon>Bacteroidota</taxon>
        <taxon>Chitinophagia</taxon>
        <taxon>Chitinophagales</taxon>
        <taxon>Chitinophagaceae</taxon>
        <taxon>Pseudobacter</taxon>
    </lineage>
</organism>
<feature type="region of interest" description="Disordered" evidence="1">
    <location>
        <begin position="21"/>
        <end position="64"/>
    </location>
</feature>
<evidence type="ECO:0000313" key="4">
    <source>
        <dbReference type="Proteomes" id="UP001220610"/>
    </source>
</evidence>
<dbReference type="EMBL" id="CP119311">
    <property type="protein sequence ID" value="WEK35191.1"/>
    <property type="molecule type" value="Genomic_DNA"/>
</dbReference>
<protein>
    <recommendedName>
        <fullName evidence="5">Entericidin</fullName>
    </recommendedName>
</protein>
<accession>A0AAJ5WQR4</accession>
<feature type="signal peptide" evidence="2">
    <location>
        <begin position="1"/>
        <end position="19"/>
    </location>
</feature>
<reference evidence="3" key="1">
    <citation type="submission" date="2023-03" db="EMBL/GenBank/DDBJ databases">
        <title>Andean soil-derived lignocellulolytic bacterial consortium as a source of novel taxa and putative plastic-active enzymes.</title>
        <authorList>
            <person name="Diaz-Garcia L."/>
            <person name="Chuvochina M."/>
            <person name="Feuerriegel G."/>
            <person name="Bunk B."/>
            <person name="Sproer C."/>
            <person name="Streit W.R."/>
            <person name="Rodriguez L.M."/>
            <person name="Overmann J."/>
            <person name="Jimenez D.J."/>
        </authorList>
    </citation>
    <scope>NUCLEOTIDE SEQUENCE</scope>
    <source>
        <strain evidence="3">MAG 7</strain>
    </source>
</reference>
<name>A0AAJ5WQR4_9BACT</name>
<dbReference type="Proteomes" id="UP001220610">
    <property type="component" value="Chromosome"/>
</dbReference>
<evidence type="ECO:0000313" key="3">
    <source>
        <dbReference type="EMBL" id="WEK35191.1"/>
    </source>
</evidence>
<evidence type="ECO:0000256" key="2">
    <source>
        <dbReference type="SAM" id="SignalP"/>
    </source>
</evidence>
<evidence type="ECO:0008006" key="5">
    <source>
        <dbReference type="Google" id="ProtNLM"/>
    </source>
</evidence>
<feature type="compositionally biased region" description="Polar residues" evidence="1">
    <location>
        <begin position="38"/>
        <end position="56"/>
    </location>
</feature>
<proteinExistence type="predicted"/>
<feature type="chain" id="PRO_5042563898" description="Entericidin" evidence="2">
    <location>
        <begin position="20"/>
        <end position="64"/>
    </location>
</feature>
<gene>
    <name evidence="3" type="ORF">P0Y53_22100</name>
</gene>
<keyword evidence="2" id="KW-0732">Signal</keyword>
<evidence type="ECO:0000256" key="1">
    <source>
        <dbReference type="SAM" id="MobiDB-lite"/>
    </source>
</evidence>
<sequence length="64" mass="6420">MKKLLLVLAIGAFAACNDAGTGEAETKDTVSPAAPATPDSTTLAPDTTKLSDSTTVAPVDTTKK</sequence>
<dbReference type="AlphaFoldDB" id="A0AAJ5WQR4"/>